<protein>
    <submittedName>
        <fullName evidence="2">Carboxylesterase family protein</fullName>
    </submittedName>
</protein>
<keyword evidence="3" id="KW-1185">Reference proteome</keyword>
<dbReference type="InterPro" id="IPR050309">
    <property type="entry name" value="Type-B_Carboxylest/Lipase"/>
</dbReference>
<name>A0ABW0W3J3_9BACL</name>
<dbReference type="Pfam" id="PF00135">
    <property type="entry name" value="COesterase"/>
    <property type="match status" value="1"/>
</dbReference>
<evidence type="ECO:0000313" key="2">
    <source>
        <dbReference type="EMBL" id="MFC5652767.1"/>
    </source>
</evidence>
<proteinExistence type="predicted"/>
<evidence type="ECO:0000313" key="3">
    <source>
        <dbReference type="Proteomes" id="UP001596047"/>
    </source>
</evidence>
<feature type="domain" description="Carboxylesterase type B" evidence="1">
    <location>
        <begin position="2"/>
        <end position="102"/>
    </location>
</feature>
<dbReference type="SUPFAM" id="SSF53474">
    <property type="entry name" value="alpha/beta-Hydrolases"/>
    <property type="match status" value="1"/>
</dbReference>
<dbReference type="RefSeq" id="WP_379191418.1">
    <property type="nucleotide sequence ID" value="NZ_JBHSOW010000105.1"/>
</dbReference>
<dbReference type="Proteomes" id="UP001596047">
    <property type="component" value="Unassembled WGS sequence"/>
</dbReference>
<organism evidence="2 3">
    <name type="scientific">Paenibacillus solisilvae</name>
    <dbReference type="NCBI Taxonomy" id="2486751"/>
    <lineage>
        <taxon>Bacteria</taxon>
        <taxon>Bacillati</taxon>
        <taxon>Bacillota</taxon>
        <taxon>Bacilli</taxon>
        <taxon>Bacillales</taxon>
        <taxon>Paenibacillaceae</taxon>
        <taxon>Paenibacillus</taxon>
    </lineage>
</organism>
<dbReference type="EMBL" id="JBHSOW010000105">
    <property type="protein sequence ID" value="MFC5652767.1"/>
    <property type="molecule type" value="Genomic_DNA"/>
</dbReference>
<accession>A0ABW0W3J3</accession>
<comment type="caution">
    <text evidence="2">The sequence shown here is derived from an EMBL/GenBank/DDBJ whole genome shotgun (WGS) entry which is preliminary data.</text>
</comment>
<gene>
    <name evidence="2" type="ORF">ACFPYJ_27415</name>
</gene>
<reference evidence="3" key="1">
    <citation type="journal article" date="2019" name="Int. J. Syst. Evol. Microbiol.">
        <title>The Global Catalogue of Microorganisms (GCM) 10K type strain sequencing project: providing services to taxonomists for standard genome sequencing and annotation.</title>
        <authorList>
            <consortium name="The Broad Institute Genomics Platform"/>
            <consortium name="The Broad Institute Genome Sequencing Center for Infectious Disease"/>
            <person name="Wu L."/>
            <person name="Ma J."/>
        </authorList>
    </citation>
    <scope>NUCLEOTIDE SEQUENCE [LARGE SCALE GENOMIC DNA]</scope>
    <source>
        <strain evidence="3">CGMCC 1.3240</strain>
    </source>
</reference>
<sequence length="146" mass="16209">MIIDISSGKVKGIEVNGVHVFRGIPYAAPPIGRLRFKPPEPPRPWAGVRLCDSFGPISPQKQNAQEFFPHQVQSEDCLSLNVSTSGTGRLKPVTVYIHGGRLHGWNRGGIRGYPVCIRERYRLCLFELPAWHLGISILGRSAGQRL</sequence>
<dbReference type="Gene3D" id="3.40.50.1820">
    <property type="entry name" value="alpha/beta hydrolase"/>
    <property type="match status" value="1"/>
</dbReference>
<dbReference type="InterPro" id="IPR029058">
    <property type="entry name" value="AB_hydrolase_fold"/>
</dbReference>
<evidence type="ECO:0000259" key="1">
    <source>
        <dbReference type="Pfam" id="PF00135"/>
    </source>
</evidence>
<dbReference type="PANTHER" id="PTHR11559">
    <property type="entry name" value="CARBOXYLESTERASE"/>
    <property type="match status" value="1"/>
</dbReference>
<dbReference type="InterPro" id="IPR002018">
    <property type="entry name" value="CarbesteraseB"/>
</dbReference>